<evidence type="ECO:0000256" key="6">
    <source>
        <dbReference type="ARBA" id="ARBA00022692"/>
    </source>
</evidence>
<dbReference type="InterPro" id="IPR005672">
    <property type="entry name" value="Phosphate_PstA"/>
</dbReference>
<dbReference type="GO" id="GO:0005886">
    <property type="term" value="C:plasma membrane"/>
    <property type="evidence" value="ECO:0007669"/>
    <property type="project" value="UniProtKB-SubCell"/>
</dbReference>
<dbReference type="InterPro" id="IPR024573">
    <property type="entry name" value="DUF3333"/>
</dbReference>
<dbReference type="Proteomes" id="UP000501053">
    <property type="component" value="Chromosome"/>
</dbReference>
<keyword evidence="7 9" id="KW-1133">Transmembrane helix</keyword>
<evidence type="ECO:0000313" key="10">
    <source>
        <dbReference type="EMBL" id="BCB69694.1"/>
    </source>
</evidence>
<protein>
    <recommendedName>
        <fullName evidence="3 9">Phosphate transport system permease protein PstA</fullName>
    </recommendedName>
</protein>
<evidence type="ECO:0000256" key="7">
    <source>
        <dbReference type="ARBA" id="ARBA00022989"/>
    </source>
</evidence>
<dbReference type="SUPFAM" id="SSF161098">
    <property type="entry name" value="MetI-like"/>
    <property type="match status" value="1"/>
</dbReference>
<dbReference type="NCBIfam" id="TIGR00974">
    <property type="entry name" value="3a0107s02c"/>
    <property type="match status" value="1"/>
</dbReference>
<feature type="transmembrane region" description="Helical" evidence="9">
    <location>
        <begin position="21"/>
        <end position="42"/>
    </location>
</feature>
<keyword evidence="8 9" id="KW-0472">Membrane</keyword>
<dbReference type="Pfam" id="PF00528">
    <property type="entry name" value="BPD_transp_1"/>
    <property type="match status" value="1"/>
</dbReference>
<feature type="transmembrane region" description="Helical" evidence="9">
    <location>
        <begin position="215"/>
        <end position="237"/>
    </location>
</feature>
<dbReference type="Gene3D" id="1.10.3720.10">
    <property type="entry name" value="MetI-like"/>
    <property type="match status" value="1"/>
</dbReference>
<feature type="transmembrane region" description="Helical" evidence="9">
    <location>
        <begin position="360"/>
        <end position="380"/>
    </location>
</feature>
<accession>A0A0D7UX66</accession>
<dbReference type="GO" id="GO:0035435">
    <property type="term" value="P:phosphate ion transmembrane transport"/>
    <property type="evidence" value="ECO:0007669"/>
    <property type="project" value="InterPro"/>
</dbReference>
<evidence type="ECO:0000256" key="4">
    <source>
        <dbReference type="ARBA" id="ARBA00022448"/>
    </source>
</evidence>
<evidence type="ECO:0000256" key="3">
    <source>
        <dbReference type="ARBA" id="ARBA00016864"/>
    </source>
</evidence>
<reference evidence="10 11" key="1">
    <citation type="submission" date="2020-03" db="EMBL/GenBank/DDBJ databases">
        <title>Complete Genome Sequence of Halomonas meridiana strain Eplume2, isolated from hydrothermal-plume in the north east Pacific Ocean.</title>
        <authorList>
            <person name="Kurihara Y."/>
            <person name="Kawai S."/>
            <person name="Sakai A."/>
            <person name="Galipon J."/>
            <person name="Arakawa K."/>
        </authorList>
    </citation>
    <scope>NUCLEOTIDE SEQUENCE [LARGE SCALE GENOMIC DNA]</scope>
    <source>
        <strain evidence="10 11">Eplume2</strain>
    </source>
</reference>
<comment type="similarity">
    <text evidence="2 9">Belongs to the binding-protein-dependent transport system permease family. CysTW subfamily.</text>
</comment>
<feature type="transmembrane region" description="Helical" evidence="9">
    <location>
        <begin position="317"/>
        <end position="340"/>
    </location>
</feature>
<dbReference type="EMBL" id="AP022869">
    <property type="protein sequence ID" value="BCB69694.1"/>
    <property type="molecule type" value="Genomic_DNA"/>
</dbReference>
<evidence type="ECO:0000256" key="2">
    <source>
        <dbReference type="ARBA" id="ARBA00007069"/>
    </source>
</evidence>
<proteinExistence type="inferred from homology"/>
<dbReference type="PROSITE" id="PS50928">
    <property type="entry name" value="ABC_TM1"/>
    <property type="match status" value="1"/>
</dbReference>
<organism evidence="10 11">
    <name type="scientific">Vreelandella aquamarina</name>
    <dbReference type="NCBI Taxonomy" id="77097"/>
    <lineage>
        <taxon>Bacteria</taxon>
        <taxon>Pseudomonadati</taxon>
        <taxon>Pseudomonadota</taxon>
        <taxon>Gammaproteobacteria</taxon>
        <taxon>Oceanospirillales</taxon>
        <taxon>Halomonadaceae</taxon>
        <taxon>Vreelandella</taxon>
    </lineage>
</organism>
<name>A0A0D7UX66_9GAMM</name>
<dbReference type="CDD" id="cd06261">
    <property type="entry name" value="TM_PBP2"/>
    <property type="match status" value="1"/>
</dbReference>
<keyword evidence="5 9" id="KW-1003">Cell membrane</keyword>
<dbReference type="RefSeq" id="WP_044630111.1">
    <property type="nucleotide sequence ID" value="NZ_AP022869.1"/>
</dbReference>
<dbReference type="OrthoDB" id="9807065at2"/>
<dbReference type="AlphaFoldDB" id="A0A0D7UX66"/>
<dbReference type="GO" id="GO:0005315">
    <property type="term" value="F:phosphate transmembrane transporter activity"/>
    <property type="evidence" value="ECO:0007669"/>
    <property type="project" value="InterPro"/>
</dbReference>
<dbReference type="PANTHER" id="PTHR43470">
    <property type="entry name" value="PHOSPHATE TRANSPORT SYSTEM PERMEASE PROTEIN PSTA-RELATED"/>
    <property type="match status" value="1"/>
</dbReference>
<evidence type="ECO:0000256" key="5">
    <source>
        <dbReference type="ARBA" id="ARBA00022475"/>
    </source>
</evidence>
<evidence type="ECO:0000313" key="11">
    <source>
        <dbReference type="Proteomes" id="UP000501053"/>
    </source>
</evidence>
<gene>
    <name evidence="10" type="primary">pstA</name>
    <name evidence="10" type="ORF">HMEPL2_00450</name>
</gene>
<feature type="transmembrane region" description="Helical" evidence="9">
    <location>
        <begin position="166"/>
        <end position="195"/>
    </location>
</feature>
<dbReference type="InterPro" id="IPR035906">
    <property type="entry name" value="MetI-like_sf"/>
</dbReference>
<evidence type="ECO:0000256" key="1">
    <source>
        <dbReference type="ARBA" id="ARBA00004651"/>
    </source>
</evidence>
<comment type="subcellular location">
    <subcellularLocation>
        <location evidence="9">Cell inner membrane</location>
        <topology evidence="9">Multi-pass membrane protein</topology>
    </subcellularLocation>
    <subcellularLocation>
        <location evidence="1">Cell membrane</location>
        <topology evidence="1">Multi-pass membrane protein</topology>
    </subcellularLocation>
</comment>
<keyword evidence="11" id="KW-1185">Reference proteome</keyword>
<dbReference type="Pfam" id="PF11812">
    <property type="entry name" value="DUF3333"/>
    <property type="match status" value="1"/>
</dbReference>
<evidence type="ECO:0000256" key="9">
    <source>
        <dbReference type="RuleBase" id="RU363043"/>
    </source>
</evidence>
<sequence>MSHSFDEISQQLKRRHRKSARLKWISMGALGLAGLFLVLFFADMLSKGLPAFQQAYINTEVRYTEEASRDGRLAFEEELLPLISRTVVRVIPLQLRNNPEMIGTSEQRWMLATSEVDQYLKGHRNRLSDEEKAEIDERVAAGQVDLRFNKTFFGSGDSKIAENAGILSAVVGTIMTMIVTLLISFPIGVMTAIYLEEFAPDNRFTQLIEININNLAAIPSILFGLLGLAIFINFFGVPRSSPLAGGMTLALMTLPVIIIATRTALRSVPDSIRHAAFGVGCSRWQVVRDHVLPLAMPGIMTGSIIGLAQAMGETAPLIIVGMVAFIPDVSASFTQAATVMPAQIFTWSGEPEQAFVEKTAGGILVLLSVLISLNAFAVVLRKKFERRW</sequence>
<feature type="transmembrane region" description="Helical" evidence="9">
    <location>
        <begin position="243"/>
        <end position="265"/>
    </location>
</feature>
<keyword evidence="6 9" id="KW-0812">Transmembrane</keyword>
<keyword evidence="4" id="KW-0813">Transport</keyword>
<evidence type="ECO:0000256" key="8">
    <source>
        <dbReference type="ARBA" id="ARBA00023136"/>
    </source>
</evidence>
<dbReference type="InterPro" id="IPR000515">
    <property type="entry name" value="MetI-like"/>
</dbReference>